<sequence>MPTPSTVLASLLRSDPARPRITFYEDTPGPTQGERIELSGKVLANWVNKAANALQEEFDVAPGSLVRLDLPPHWRSVYWALATWSVGATVLVGQAVDGVEPDLLVTTDPSAAGAAQCPSVLVTLAALARQSPDAAAAGAAMDEARELSTYGDQFAAWDEPEDGQPALRAGGIDTAYARVVQDCGWEPGVRLHLDGTDLAAVLKGVLTAWSVDGSVVLTRGPLTEDARAHRLVTEGITLQA</sequence>
<reference evidence="1" key="1">
    <citation type="submission" date="2024-05" db="EMBL/GenBank/DDBJ databases">
        <authorList>
            <person name="Kim S."/>
            <person name="Heo J."/>
            <person name="Choi H."/>
            <person name="Choi Y."/>
            <person name="Kwon S.-W."/>
            <person name="Kim Y."/>
        </authorList>
    </citation>
    <scope>NUCLEOTIDE SEQUENCE</scope>
    <source>
        <strain evidence="1">KACC 23699</strain>
    </source>
</reference>
<proteinExistence type="predicted"/>
<dbReference type="RefSeq" id="WP_406831848.1">
    <property type="nucleotide sequence ID" value="NZ_CP157483.1"/>
</dbReference>
<dbReference type="SUPFAM" id="SSF56801">
    <property type="entry name" value="Acetyl-CoA synthetase-like"/>
    <property type="match status" value="1"/>
</dbReference>
<gene>
    <name evidence="1" type="ORF">ABEG17_03240</name>
</gene>
<dbReference type="InterPro" id="IPR017523">
    <property type="entry name" value="Rv3268"/>
</dbReference>
<organism evidence="1">
    <name type="scientific">Pedococcus sp. KACC 23699</name>
    <dbReference type="NCBI Taxonomy" id="3149228"/>
    <lineage>
        <taxon>Bacteria</taxon>
        <taxon>Bacillati</taxon>
        <taxon>Actinomycetota</taxon>
        <taxon>Actinomycetes</taxon>
        <taxon>Micrococcales</taxon>
        <taxon>Intrasporangiaceae</taxon>
        <taxon>Pedococcus</taxon>
    </lineage>
</organism>
<name>A0AAU7JVZ3_9MICO</name>
<dbReference type="InterPro" id="IPR042099">
    <property type="entry name" value="ANL_N_sf"/>
</dbReference>
<protein>
    <submittedName>
        <fullName evidence="1">TIGR03089 family protein</fullName>
    </submittedName>
</protein>
<dbReference type="NCBIfam" id="TIGR03089">
    <property type="entry name" value="TIGR03089 family protein"/>
    <property type="match status" value="1"/>
</dbReference>
<dbReference type="AlphaFoldDB" id="A0AAU7JVZ3"/>
<dbReference type="Gene3D" id="3.40.50.12780">
    <property type="entry name" value="N-terminal domain of ligase-like"/>
    <property type="match status" value="1"/>
</dbReference>
<accession>A0AAU7JVZ3</accession>
<dbReference type="EMBL" id="CP157483">
    <property type="protein sequence ID" value="XBO44361.1"/>
    <property type="molecule type" value="Genomic_DNA"/>
</dbReference>
<evidence type="ECO:0000313" key="1">
    <source>
        <dbReference type="EMBL" id="XBO44361.1"/>
    </source>
</evidence>